<dbReference type="GO" id="GO:0005524">
    <property type="term" value="F:ATP binding"/>
    <property type="evidence" value="ECO:0007669"/>
    <property type="project" value="UniProtKB-UniRule"/>
</dbReference>
<dbReference type="GO" id="GO:0004077">
    <property type="term" value="F:biotin--[biotin carboxyl-carrier protein] ligase activity"/>
    <property type="evidence" value="ECO:0007669"/>
    <property type="project" value="UniProtKB-UniRule"/>
</dbReference>
<evidence type="ECO:0000256" key="4">
    <source>
        <dbReference type="ARBA" id="ARBA00023267"/>
    </source>
</evidence>
<dbReference type="CDD" id="cd16442">
    <property type="entry name" value="BPL"/>
    <property type="match status" value="1"/>
</dbReference>
<dbReference type="Pfam" id="PF08279">
    <property type="entry name" value="HTH_11"/>
    <property type="match status" value="1"/>
</dbReference>
<dbReference type="InterPro" id="IPR011991">
    <property type="entry name" value="ArsR-like_HTH"/>
</dbReference>
<evidence type="ECO:0000313" key="7">
    <source>
        <dbReference type="EMBL" id="MBE6832486.1"/>
    </source>
</evidence>
<dbReference type="Proteomes" id="UP000754750">
    <property type="component" value="Unassembled WGS sequence"/>
</dbReference>
<feature type="binding site" evidence="5">
    <location>
        <begin position="99"/>
        <end position="101"/>
    </location>
    <ligand>
        <name>biotin</name>
        <dbReference type="ChEBI" id="CHEBI:57586"/>
    </ligand>
</feature>
<dbReference type="PROSITE" id="PS51733">
    <property type="entry name" value="BPL_LPL_CATALYTIC"/>
    <property type="match status" value="1"/>
</dbReference>
<comment type="catalytic activity">
    <reaction evidence="5">
        <text>biotin + L-lysyl-[protein] + ATP = N(6)-biotinyl-L-lysyl-[protein] + AMP + diphosphate + H(+)</text>
        <dbReference type="Rhea" id="RHEA:11756"/>
        <dbReference type="Rhea" id="RHEA-COMP:9752"/>
        <dbReference type="Rhea" id="RHEA-COMP:10505"/>
        <dbReference type="ChEBI" id="CHEBI:15378"/>
        <dbReference type="ChEBI" id="CHEBI:29969"/>
        <dbReference type="ChEBI" id="CHEBI:30616"/>
        <dbReference type="ChEBI" id="CHEBI:33019"/>
        <dbReference type="ChEBI" id="CHEBI:57586"/>
        <dbReference type="ChEBI" id="CHEBI:83144"/>
        <dbReference type="ChEBI" id="CHEBI:456215"/>
        <dbReference type="EC" id="6.3.4.15"/>
    </reaction>
</comment>
<keyword evidence="4 5" id="KW-0092">Biotin</keyword>
<dbReference type="InterPro" id="IPR004143">
    <property type="entry name" value="BPL_LPL_catalytic"/>
</dbReference>
<dbReference type="AlphaFoldDB" id="A0A928Q337"/>
<dbReference type="Gene3D" id="1.10.10.10">
    <property type="entry name" value="Winged helix-like DNA-binding domain superfamily/Winged helix DNA-binding domain"/>
    <property type="match status" value="1"/>
</dbReference>
<protein>
    <recommendedName>
        <fullName evidence="5">Bifunctional ligase/repressor BirA</fullName>
    </recommendedName>
    <alternativeName>
        <fullName evidence="5">Biotin--[acetyl-CoA-carboxylase] ligase</fullName>
        <ecNumber evidence="5">6.3.4.15</ecNumber>
    </alternativeName>
    <alternativeName>
        <fullName evidence="5">Biotin--protein ligase</fullName>
    </alternativeName>
    <alternativeName>
        <fullName evidence="5">Biotin-[acetyl-CoA carboxylase] synthetase</fullName>
    </alternativeName>
</protein>
<dbReference type="EC" id="6.3.4.15" evidence="5"/>
<dbReference type="SUPFAM" id="SSF46785">
    <property type="entry name" value="Winged helix' DNA-binding domain"/>
    <property type="match status" value="1"/>
</dbReference>
<feature type="binding site" evidence="5">
    <location>
        <position position="194"/>
    </location>
    <ligand>
        <name>biotin</name>
        <dbReference type="ChEBI" id="CHEBI:57586"/>
    </ligand>
</feature>
<evidence type="ECO:0000256" key="1">
    <source>
        <dbReference type="ARBA" id="ARBA00022598"/>
    </source>
</evidence>
<dbReference type="InterPro" id="IPR003142">
    <property type="entry name" value="BPL_C"/>
</dbReference>
<accession>A0A928Q337</accession>
<dbReference type="Gene3D" id="3.30.930.10">
    <property type="entry name" value="Bira Bifunctional Protein, Domain 2"/>
    <property type="match status" value="1"/>
</dbReference>
<dbReference type="GO" id="GO:0016740">
    <property type="term" value="F:transferase activity"/>
    <property type="evidence" value="ECO:0007669"/>
    <property type="project" value="UniProtKB-ARBA"/>
</dbReference>
<dbReference type="SUPFAM" id="SSF55681">
    <property type="entry name" value="Class II aaRS and biotin synthetases"/>
    <property type="match status" value="1"/>
</dbReference>
<dbReference type="Gene3D" id="2.30.30.100">
    <property type="match status" value="1"/>
</dbReference>
<organism evidence="7 8">
    <name type="scientific">Faecalispora sporosphaeroides</name>
    <dbReference type="NCBI Taxonomy" id="1549"/>
    <lineage>
        <taxon>Bacteria</taxon>
        <taxon>Bacillati</taxon>
        <taxon>Bacillota</taxon>
        <taxon>Clostridia</taxon>
        <taxon>Eubacteriales</taxon>
        <taxon>Oscillospiraceae</taxon>
        <taxon>Faecalispora</taxon>
    </lineage>
</organism>
<dbReference type="InterPro" id="IPR045864">
    <property type="entry name" value="aa-tRNA-synth_II/BPL/LPL"/>
</dbReference>
<dbReference type="InterPro" id="IPR008988">
    <property type="entry name" value="Transcriptional_repressor_C"/>
</dbReference>
<name>A0A928Q337_9FIRM</name>
<evidence type="ECO:0000256" key="5">
    <source>
        <dbReference type="HAMAP-Rule" id="MF_00978"/>
    </source>
</evidence>
<sequence length="338" mass="36798">MKKDGENDMKKENIILQYLKESKDYLSGEELSRRLGISRSAIWKNINSLRESGYVIESVTNRGYRILNSSDALTPTEIQSGLSTEAFGQTVSVFAEIDSTNEEAKRQAHKGAPHGAVFVAEQQNGGKGRLGRPWQSPPKSGLWFTVLLRPDAAPPQVSNLTLLAGLAVSRAIHSLTGCDAKIKWPNDIVIGSKKVCGILTEMTAEIDRVHFAVVGIGVNVNDEGFAEELKAKATSLRLETGAPVSRVLLLRQILKEFEALYQEYFVQGSSRWLQAYKESCVSLNRTVGATRGHEKIIGTAVDITGGGELVVQTGDGERIQINSGEVVVQGIYGQTPEA</sequence>
<dbReference type="Pfam" id="PF03099">
    <property type="entry name" value="BPL_LplA_LipB"/>
    <property type="match status" value="1"/>
</dbReference>
<dbReference type="EMBL" id="SVNY01000001">
    <property type="protein sequence ID" value="MBE6832486.1"/>
    <property type="molecule type" value="Genomic_DNA"/>
</dbReference>
<dbReference type="InterPro" id="IPR004408">
    <property type="entry name" value="Biotin_CoA_COase_ligase"/>
</dbReference>
<dbReference type="GO" id="GO:0003677">
    <property type="term" value="F:DNA binding"/>
    <property type="evidence" value="ECO:0007669"/>
    <property type="project" value="UniProtKB-UniRule"/>
</dbReference>
<dbReference type="InterPro" id="IPR030855">
    <property type="entry name" value="Bifunct_BirA"/>
</dbReference>
<feature type="domain" description="BPL/LPL catalytic" evidence="6">
    <location>
        <begin position="76"/>
        <end position="265"/>
    </location>
</feature>
<evidence type="ECO:0000313" key="8">
    <source>
        <dbReference type="Proteomes" id="UP000754750"/>
    </source>
</evidence>
<dbReference type="InterPro" id="IPR036390">
    <property type="entry name" value="WH_DNA-bd_sf"/>
</dbReference>
<gene>
    <name evidence="5" type="primary">birA</name>
    <name evidence="7" type="ORF">E7512_02705</name>
</gene>
<dbReference type="SUPFAM" id="SSF50037">
    <property type="entry name" value="C-terminal domain of transcriptional repressors"/>
    <property type="match status" value="1"/>
</dbReference>
<keyword evidence="5" id="KW-0678">Repressor</keyword>
<dbReference type="InterPro" id="IPR036388">
    <property type="entry name" value="WH-like_DNA-bd_sf"/>
</dbReference>
<dbReference type="Pfam" id="PF02237">
    <property type="entry name" value="BPL_C"/>
    <property type="match status" value="1"/>
</dbReference>
<dbReference type="InterPro" id="IPR013196">
    <property type="entry name" value="HTH_11"/>
</dbReference>
<dbReference type="NCBIfam" id="TIGR00121">
    <property type="entry name" value="birA_ligase"/>
    <property type="match status" value="1"/>
</dbReference>
<dbReference type="GO" id="GO:0005737">
    <property type="term" value="C:cytoplasm"/>
    <property type="evidence" value="ECO:0007669"/>
    <property type="project" value="TreeGrafter"/>
</dbReference>
<keyword evidence="5" id="KW-0238">DNA-binding</keyword>
<keyword evidence="3 5" id="KW-0067">ATP-binding</keyword>
<comment type="caution">
    <text evidence="5">Lacks conserved residue(s) required for the propagation of feature annotation.</text>
</comment>
<feature type="binding site" evidence="5">
    <location>
        <position position="123"/>
    </location>
    <ligand>
        <name>biotin</name>
        <dbReference type="ChEBI" id="CHEBI:57586"/>
    </ligand>
</feature>
<reference evidence="7" key="1">
    <citation type="submission" date="2019-04" db="EMBL/GenBank/DDBJ databases">
        <title>Evolution of Biomass-Degrading Anaerobic Consortia Revealed by Metagenomics.</title>
        <authorList>
            <person name="Peng X."/>
        </authorList>
    </citation>
    <scope>NUCLEOTIDE SEQUENCE</scope>
    <source>
        <strain evidence="7">SIG551</strain>
    </source>
</reference>
<keyword evidence="5" id="KW-0804">Transcription</keyword>
<dbReference type="GO" id="GO:0006355">
    <property type="term" value="P:regulation of DNA-templated transcription"/>
    <property type="evidence" value="ECO:0007669"/>
    <property type="project" value="UniProtKB-UniRule"/>
</dbReference>
<keyword evidence="5" id="KW-0805">Transcription regulation</keyword>
<comment type="function">
    <text evidence="5">Acts both as a biotin--[acetyl-CoA-carboxylase] ligase and a repressor.</text>
</comment>
<evidence type="ECO:0000259" key="6">
    <source>
        <dbReference type="PROSITE" id="PS51733"/>
    </source>
</evidence>
<dbReference type="PANTHER" id="PTHR12835">
    <property type="entry name" value="BIOTIN PROTEIN LIGASE"/>
    <property type="match status" value="1"/>
</dbReference>
<dbReference type="GO" id="GO:0009249">
    <property type="term" value="P:protein lipoylation"/>
    <property type="evidence" value="ECO:0007669"/>
    <property type="project" value="UniProtKB-ARBA"/>
</dbReference>
<feature type="DNA-binding region" description="H-T-H motif" evidence="5">
    <location>
        <begin position="28"/>
        <end position="47"/>
    </location>
</feature>
<dbReference type="PANTHER" id="PTHR12835:SF5">
    <property type="entry name" value="BIOTIN--PROTEIN LIGASE"/>
    <property type="match status" value="1"/>
</dbReference>
<dbReference type="CDD" id="cd00090">
    <property type="entry name" value="HTH_ARSR"/>
    <property type="match status" value="1"/>
</dbReference>
<evidence type="ECO:0000256" key="2">
    <source>
        <dbReference type="ARBA" id="ARBA00022741"/>
    </source>
</evidence>
<evidence type="ECO:0000256" key="3">
    <source>
        <dbReference type="ARBA" id="ARBA00022840"/>
    </source>
</evidence>
<keyword evidence="1 5" id="KW-0436">Ligase</keyword>
<comment type="caution">
    <text evidence="7">The sequence shown here is derived from an EMBL/GenBank/DDBJ whole genome shotgun (WGS) entry which is preliminary data.</text>
</comment>
<dbReference type="HAMAP" id="MF_00978">
    <property type="entry name" value="Bifunct_BirA"/>
    <property type="match status" value="1"/>
</dbReference>
<proteinExistence type="inferred from homology"/>
<keyword evidence="2 5" id="KW-0547">Nucleotide-binding</keyword>
<comment type="similarity">
    <text evidence="5">Belongs to the biotin--protein ligase family.</text>
</comment>